<keyword evidence="1" id="KW-0732">Signal</keyword>
<name>A0ABU9W0B4_9MICO</name>
<dbReference type="Proteomes" id="UP001425155">
    <property type="component" value="Unassembled WGS sequence"/>
</dbReference>
<accession>A0ABU9W0B4</accession>
<protein>
    <recommendedName>
        <fullName evidence="4">Secreted protein</fullName>
    </recommendedName>
</protein>
<evidence type="ECO:0000313" key="3">
    <source>
        <dbReference type="Proteomes" id="UP001425155"/>
    </source>
</evidence>
<sequence>MRAASHRSTLVGAMLLAMSLSAVAVAGCSASPKPLPSTSSTPSATPVFASDEEALAAAEEAYAAYLRVDNAVGQSGGKGESLYSTVAAGEALTNALANAKQFRDAKAHTIGQAAFTVRDLQSAEYEDPRNLSISFYICDDLSEVELVGEDGKTMSESEINDSAPFLVTVVSSTTSNLLVSNIALWDGDDYCA</sequence>
<evidence type="ECO:0000313" key="2">
    <source>
        <dbReference type="EMBL" id="MEN1945419.1"/>
    </source>
</evidence>
<gene>
    <name evidence="2" type="ORF">WJX64_02560</name>
</gene>
<dbReference type="EMBL" id="JBCLVG010000001">
    <property type="protein sequence ID" value="MEN1945419.1"/>
    <property type="molecule type" value="Genomic_DNA"/>
</dbReference>
<evidence type="ECO:0008006" key="4">
    <source>
        <dbReference type="Google" id="ProtNLM"/>
    </source>
</evidence>
<evidence type="ECO:0000256" key="1">
    <source>
        <dbReference type="SAM" id="SignalP"/>
    </source>
</evidence>
<proteinExistence type="predicted"/>
<organism evidence="2 3">
    <name type="scientific">Leifsonia stereocauli</name>
    <dbReference type="NCBI Taxonomy" id="3134136"/>
    <lineage>
        <taxon>Bacteria</taxon>
        <taxon>Bacillati</taxon>
        <taxon>Actinomycetota</taxon>
        <taxon>Actinomycetes</taxon>
        <taxon>Micrococcales</taxon>
        <taxon>Microbacteriaceae</taxon>
        <taxon>Leifsonia</taxon>
    </lineage>
</organism>
<dbReference type="PROSITE" id="PS51257">
    <property type="entry name" value="PROKAR_LIPOPROTEIN"/>
    <property type="match status" value="1"/>
</dbReference>
<comment type="caution">
    <text evidence="2">The sequence shown here is derived from an EMBL/GenBank/DDBJ whole genome shotgun (WGS) entry which is preliminary data.</text>
</comment>
<reference evidence="2 3" key="1">
    <citation type="submission" date="2024-03" db="EMBL/GenBank/DDBJ databases">
        <title>YIM 134122 draft genome.</title>
        <authorList>
            <person name="Zuo S."/>
            <person name="Xiong L."/>
        </authorList>
    </citation>
    <scope>NUCLEOTIDE SEQUENCE [LARGE SCALE GENOMIC DNA]</scope>
    <source>
        <strain evidence="2 3">YIM 134122</strain>
    </source>
</reference>
<feature type="chain" id="PRO_5045138187" description="Secreted protein" evidence="1">
    <location>
        <begin position="25"/>
        <end position="192"/>
    </location>
</feature>
<keyword evidence="3" id="KW-1185">Reference proteome</keyword>
<feature type="signal peptide" evidence="1">
    <location>
        <begin position="1"/>
        <end position="24"/>
    </location>
</feature>
<dbReference type="RefSeq" id="WP_342111505.1">
    <property type="nucleotide sequence ID" value="NZ_JBCAUN010000001.1"/>
</dbReference>